<gene>
    <name evidence="1" type="ORF">SH601_08445</name>
</gene>
<accession>A0ACC6M539</accession>
<dbReference type="EMBL" id="JAWZSR010000004">
    <property type="protein sequence ID" value="MDX8046016.1"/>
    <property type="molecule type" value="Genomic_DNA"/>
</dbReference>
<proteinExistence type="predicted"/>
<protein>
    <submittedName>
        <fullName evidence="1">Uncharacterized protein</fullName>
    </submittedName>
</protein>
<evidence type="ECO:0000313" key="1">
    <source>
        <dbReference type="EMBL" id="MDX8046016.1"/>
    </source>
</evidence>
<name>A0ACC6M539_9BACI</name>
<evidence type="ECO:0000313" key="2">
    <source>
        <dbReference type="Proteomes" id="UP001277972"/>
    </source>
</evidence>
<keyword evidence="2" id="KW-1185">Reference proteome</keyword>
<comment type="caution">
    <text evidence="1">The sequence shown here is derived from an EMBL/GenBank/DDBJ whole genome shotgun (WGS) entry which is preliminary data.</text>
</comment>
<dbReference type="Proteomes" id="UP001277972">
    <property type="component" value="Unassembled WGS sequence"/>
</dbReference>
<reference evidence="1" key="1">
    <citation type="submission" date="2023-11" db="EMBL/GenBank/DDBJ databases">
        <title>Gracilibacillus pellucida a moderately halophilic bacterium isolated from saline soil in Xinjiang province.</title>
        <authorList>
            <person name="Zhang Z."/>
            <person name="Tan F."/>
            <person name="Wang Y."/>
            <person name="Xia M."/>
        </authorList>
    </citation>
    <scope>NUCLEOTIDE SEQUENCE</scope>
    <source>
        <strain evidence="1">S3-1-1</strain>
    </source>
</reference>
<sequence>MREGRKEREREGKMVEKRKIAANLLTKGMNKAEVMEVTGLTKKEIESLA</sequence>
<organism evidence="1 2">
    <name type="scientific">Gracilibacillus pellucidus</name>
    <dbReference type="NCBI Taxonomy" id="3095368"/>
    <lineage>
        <taxon>Bacteria</taxon>
        <taxon>Bacillati</taxon>
        <taxon>Bacillota</taxon>
        <taxon>Bacilli</taxon>
        <taxon>Bacillales</taxon>
        <taxon>Bacillaceae</taxon>
        <taxon>Gracilibacillus</taxon>
    </lineage>
</organism>